<dbReference type="EMBL" id="VSRR010080665">
    <property type="protein sequence ID" value="MPC89330.1"/>
    <property type="molecule type" value="Genomic_DNA"/>
</dbReference>
<gene>
    <name evidence="1" type="ORF">E2C01_084270</name>
</gene>
<evidence type="ECO:0000313" key="1">
    <source>
        <dbReference type="EMBL" id="MPC89330.1"/>
    </source>
</evidence>
<reference evidence="1 2" key="1">
    <citation type="submission" date="2019-05" db="EMBL/GenBank/DDBJ databases">
        <title>Another draft genome of Portunus trituberculatus and its Hox gene families provides insights of decapod evolution.</title>
        <authorList>
            <person name="Jeong J.-H."/>
            <person name="Song I."/>
            <person name="Kim S."/>
            <person name="Choi T."/>
            <person name="Kim D."/>
            <person name="Ryu S."/>
            <person name="Kim W."/>
        </authorList>
    </citation>
    <scope>NUCLEOTIDE SEQUENCE [LARGE SCALE GENOMIC DNA]</scope>
    <source>
        <tissue evidence="1">Muscle</tissue>
    </source>
</reference>
<name>A0A5B7IXV3_PORTR</name>
<accession>A0A5B7IXV3</accession>
<comment type="caution">
    <text evidence="1">The sequence shown here is derived from an EMBL/GenBank/DDBJ whole genome shotgun (WGS) entry which is preliminary data.</text>
</comment>
<evidence type="ECO:0000313" key="2">
    <source>
        <dbReference type="Proteomes" id="UP000324222"/>
    </source>
</evidence>
<dbReference type="AlphaFoldDB" id="A0A5B7IXV3"/>
<protein>
    <submittedName>
        <fullName evidence="1">Uncharacterized protein</fullName>
    </submittedName>
</protein>
<organism evidence="1 2">
    <name type="scientific">Portunus trituberculatus</name>
    <name type="common">Swimming crab</name>
    <name type="synonym">Neptunus trituberculatus</name>
    <dbReference type="NCBI Taxonomy" id="210409"/>
    <lineage>
        <taxon>Eukaryota</taxon>
        <taxon>Metazoa</taxon>
        <taxon>Ecdysozoa</taxon>
        <taxon>Arthropoda</taxon>
        <taxon>Crustacea</taxon>
        <taxon>Multicrustacea</taxon>
        <taxon>Malacostraca</taxon>
        <taxon>Eumalacostraca</taxon>
        <taxon>Eucarida</taxon>
        <taxon>Decapoda</taxon>
        <taxon>Pleocyemata</taxon>
        <taxon>Brachyura</taxon>
        <taxon>Eubrachyura</taxon>
        <taxon>Portunoidea</taxon>
        <taxon>Portunidae</taxon>
        <taxon>Portuninae</taxon>
        <taxon>Portunus</taxon>
    </lineage>
</organism>
<sequence length="97" mass="10951">MRQFDAFVLILGKTPLIEGRNEAIKWIHEKWVAGPVGEVEWRPAGVRRSFGKTWAYRTEGGRKWIVNVTRRTFGVQAVVFAVRLIQSTKAKPGSGVV</sequence>
<keyword evidence="2" id="KW-1185">Reference proteome</keyword>
<proteinExistence type="predicted"/>
<dbReference type="Proteomes" id="UP000324222">
    <property type="component" value="Unassembled WGS sequence"/>
</dbReference>